<protein>
    <submittedName>
        <fullName evidence="1">Uncharacterized protein</fullName>
    </submittedName>
</protein>
<dbReference type="AlphaFoldDB" id="A0A151PER9"/>
<sequence>MRKPPKLTIPAHGGNPRCPPLPHTTWEALHQPLKVPRPLQERNIHKHMANLKYMNRPSGFTRTTHGLKFRVLKNQQGSAKRREEEAAAMILNHRFLRQGGD</sequence>
<name>A0A151PER9_ALLMI</name>
<proteinExistence type="predicted"/>
<accession>A0A151PER9</accession>
<reference evidence="1 2" key="1">
    <citation type="journal article" date="2012" name="Genome Biol.">
        <title>Sequencing three crocodilian genomes to illuminate the evolution of archosaurs and amniotes.</title>
        <authorList>
            <person name="St John J.A."/>
            <person name="Braun E.L."/>
            <person name="Isberg S.R."/>
            <person name="Miles L.G."/>
            <person name="Chong A.Y."/>
            <person name="Gongora J."/>
            <person name="Dalzell P."/>
            <person name="Moran C."/>
            <person name="Bed'hom B."/>
            <person name="Abzhanov A."/>
            <person name="Burgess S.C."/>
            <person name="Cooksey A.M."/>
            <person name="Castoe T.A."/>
            <person name="Crawford N.G."/>
            <person name="Densmore L.D."/>
            <person name="Drew J.C."/>
            <person name="Edwards S.V."/>
            <person name="Faircloth B.C."/>
            <person name="Fujita M.K."/>
            <person name="Greenwold M.J."/>
            <person name="Hoffmann F.G."/>
            <person name="Howard J.M."/>
            <person name="Iguchi T."/>
            <person name="Janes D.E."/>
            <person name="Khan S.Y."/>
            <person name="Kohno S."/>
            <person name="de Koning A.J."/>
            <person name="Lance S.L."/>
            <person name="McCarthy F.M."/>
            <person name="McCormack J.E."/>
            <person name="Merchant M.E."/>
            <person name="Peterson D.G."/>
            <person name="Pollock D.D."/>
            <person name="Pourmand N."/>
            <person name="Raney B.J."/>
            <person name="Roessler K.A."/>
            <person name="Sanford J.R."/>
            <person name="Sawyer R.H."/>
            <person name="Schmidt C.J."/>
            <person name="Triplett E.W."/>
            <person name="Tuberville T.D."/>
            <person name="Venegas-Anaya M."/>
            <person name="Howard J.T."/>
            <person name="Jarvis E.D."/>
            <person name="Guillette L.J.Jr."/>
            <person name="Glenn T.C."/>
            <person name="Green R.E."/>
            <person name="Ray D.A."/>
        </authorList>
    </citation>
    <scope>NUCLEOTIDE SEQUENCE [LARGE SCALE GENOMIC DNA]</scope>
    <source>
        <strain evidence="1">KSC_2009_1</strain>
    </source>
</reference>
<organism evidence="1 2">
    <name type="scientific">Alligator mississippiensis</name>
    <name type="common">American alligator</name>
    <dbReference type="NCBI Taxonomy" id="8496"/>
    <lineage>
        <taxon>Eukaryota</taxon>
        <taxon>Metazoa</taxon>
        <taxon>Chordata</taxon>
        <taxon>Craniata</taxon>
        <taxon>Vertebrata</taxon>
        <taxon>Euteleostomi</taxon>
        <taxon>Archelosauria</taxon>
        <taxon>Archosauria</taxon>
        <taxon>Crocodylia</taxon>
        <taxon>Alligatoridae</taxon>
        <taxon>Alligatorinae</taxon>
        <taxon>Alligator</taxon>
    </lineage>
</organism>
<evidence type="ECO:0000313" key="2">
    <source>
        <dbReference type="Proteomes" id="UP000050525"/>
    </source>
</evidence>
<evidence type="ECO:0000313" key="1">
    <source>
        <dbReference type="EMBL" id="KYO47510.1"/>
    </source>
</evidence>
<keyword evidence="2" id="KW-1185">Reference proteome</keyword>
<gene>
    <name evidence="1" type="ORF">Y1Q_0019639</name>
</gene>
<dbReference type="Proteomes" id="UP000050525">
    <property type="component" value="Unassembled WGS sequence"/>
</dbReference>
<comment type="caution">
    <text evidence="1">The sequence shown here is derived from an EMBL/GenBank/DDBJ whole genome shotgun (WGS) entry which is preliminary data.</text>
</comment>
<dbReference type="EMBL" id="AKHW03000416">
    <property type="protein sequence ID" value="KYO47510.1"/>
    <property type="molecule type" value="Genomic_DNA"/>
</dbReference>